<name>A0ABR0W4F9_REHGL</name>
<proteinExistence type="predicted"/>
<keyword evidence="5" id="KW-1185">Reference proteome</keyword>
<dbReference type="InterPro" id="IPR008700">
    <property type="entry name" value="TypeIII_avirulence_cleave"/>
</dbReference>
<protein>
    <recommendedName>
        <fullName evidence="2">RIN4 pathogenic type III effector avirulence factor Avr cleavage site domain-containing protein</fullName>
    </recommendedName>
</protein>
<reference evidence="3" key="2">
    <citation type="submission" date="2024-01" db="EMBL/GenBank/DDBJ databases">
        <authorList>
            <person name="Ma L."/>
        </authorList>
    </citation>
    <scope>NUCLEOTIDE SEQUENCE</scope>
    <source>
        <strain evidence="3">DH-2019</strain>
        <tissue evidence="3">Leaves</tissue>
    </source>
</reference>
<dbReference type="PANTHER" id="PTHR33159:SF6">
    <property type="entry name" value="RPM1-INTERACTING PROTEIN 4"/>
    <property type="match status" value="1"/>
</dbReference>
<dbReference type="EMBL" id="JABTTQ020000047">
    <property type="protein sequence ID" value="KAK6141864.1"/>
    <property type="molecule type" value="Genomic_DNA"/>
</dbReference>
<dbReference type="InterPro" id="IPR040387">
    <property type="entry name" value="RIN4/NOI4"/>
</dbReference>
<evidence type="ECO:0000313" key="3">
    <source>
        <dbReference type="EMBL" id="KAK6141864.1"/>
    </source>
</evidence>
<dbReference type="PANTHER" id="PTHR33159">
    <property type="entry name" value="RPM1-INTERACTING PROTEIN 4 (RIN4) FAMILY PROTEIN"/>
    <property type="match status" value="1"/>
</dbReference>
<dbReference type="Proteomes" id="UP001318860">
    <property type="component" value="Unassembled WGS sequence"/>
</dbReference>
<accession>A0ABR0W4F9</accession>
<comment type="caution">
    <text evidence="3">The sequence shown here is derived from an EMBL/GenBank/DDBJ whole genome shotgun (WGS) entry which is preliminary data.</text>
</comment>
<gene>
    <name evidence="4" type="ORF">DH2020_000026</name>
    <name evidence="3" type="ORF">DH2020_024388</name>
</gene>
<evidence type="ECO:0000313" key="4">
    <source>
        <dbReference type="EMBL" id="KAK6163162.1"/>
    </source>
</evidence>
<feature type="domain" description="RIN4 pathogenic type III effector avirulence factor Avr cleavage site" evidence="2">
    <location>
        <begin position="131"/>
        <end position="164"/>
    </location>
</feature>
<evidence type="ECO:0000259" key="2">
    <source>
        <dbReference type="Pfam" id="PF05627"/>
    </source>
</evidence>
<dbReference type="Pfam" id="PF05627">
    <property type="entry name" value="AvrRpt-cleavage"/>
    <property type="match status" value="1"/>
</dbReference>
<feature type="compositionally biased region" description="Pro residues" evidence="1">
    <location>
        <begin position="22"/>
        <end position="31"/>
    </location>
</feature>
<dbReference type="EMBL" id="JABTTQ020000001">
    <property type="protein sequence ID" value="KAK6163162.1"/>
    <property type="molecule type" value="Genomic_DNA"/>
</dbReference>
<reference evidence="3 5" key="1">
    <citation type="journal article" date="2021" name="Comput. Struct. Biotechnol. J.">
        <title>De novo genome assembly of the potent medicinal plant Rehmannia glutinosa using nanopore technology.</title>
        <authorList>
            <person name="Ma L."/>
            <person name="Dong C."/>
            <person name="Song C."/>
            <person name="Wang X."/>
            <person name="Zheng X."/>
            <person name="Niu Y."/>
            <person name="Chen S."/>
            <person name="Feng W."/>
        </authorList>
    </citation>
    <scope>NUCLEOTIDE SEQUENCE [LARGE SCALE GENOMIC DNA]</scope>
    <source>
        <strain evidence="3">DH-2019</strain>
    </source>
</reference>
<feature type="compositionally biased region" description="Basic and acidic residues" evidence="1">
    <location>
        <begin position="49"/>
        <end position="64"/>
    </location>
</feature>
<sequence>MINPNDPQDNPDMFLNKTDPSPLTPAPPPTKPRTRPEPPIGRGAVRPTQEADFRRTNYESDHGGRGQRPARSARPSAGSEQSFERSPLHQAKVMGRGGGGSPAWEGRNYDSSHGNVGGSRLRPTRGYESPEKGAAVPRFGEWNENDPQSAENFTLVFNKVRQERNTGPGNPSATPKHPSYSTRSQPSNEPKNDKILSIVSTGLSYFEYVNSFRNAILMQRWWHY</sequence>
<feature type="compositionally biased region" description="Polar residues" evidence="1">
    <location>
        <begin position="165"/>
        <end position="189"/>
    </location>
</feature>
<organism evidence="3 5">
    <name type="scientific">Rehmannia glutinosa</name>
    <name type="common">Chinese foxglove</name>
    <dbReference type="NCBI Taxonomy" id="99300"/>
    <lineage>
        <taxon>Eukaryota</taxon>
        <taxon>Viridiplantae</taxon>
        <taxon>Streptophyta</taxon>
        <taxon>Embryophyta</taxon>
        <taxon>Tracheophyta</taxon>
        <taxon>Spermatophyta</taxon>
        <taxon>Magnoliopsida</taxon>
        <taxon>eudicotyledons</taxon>
        <taxon>Gunneridae</taxon>
        <taxon>Pentapetalae</taxon>
        <taxon>asterids</taxon>
        <taxon>lamiids</taxon>
        <taxon>Lamiales</taxon>
        <taxon>Orobanchaceae</taxon>
        <taxon>Rehmannieae</taxon>
        <taxon>Rehmannia</taxon>
    </lineage>
</organism>
<evidence type="ECO:0000313" key="5">
    <source>
        <dbReference type="Proteomes" id="UP001318860"/>
    </source>
</evidence>
<feature type="region of interest" description="Disordered" evidence="1">
    <location>
        <begin position="1"/>
        <end position="193"/>
    </location>
</feature>
<evidence type="ECO:0000256" key="1">
    <source>
        <dbReference type="SAM" id="MobiDB-lite"/>
    </source>
</evidence>